<dbReference type="SUPFAM" id="SSF103473">
    <property type="entry name" value="MFS general substrate transporter"/>
    <property type="match status" value="1"/>
</dbReference>
<evidence type="ECO:0000256" key="1">
    <source>
        <dbReference type="ARBA" id="ARBA00004554"/>
    </source>
</evidence>
<feature type="transmembrane region" description="Helical" evidence="12">
    <location>
        <begin position="519"/>
        <end position="538"/>
    </location>
</feature>
<dbReference type="PANTHER" id="PTHR11660">
    <property type="entry name" value="SOLUTE CARRIER FAMILY 40 MEMBER"/>
    <property type="match status" value="1"/>
</dbReference>
<sequence>MDCGVVTIACAVFVLESWSDAEEATEGPGGVVLAVLEVCRLVGLSMIRITLEVLAKLTKLVLSSLVPHTPVNKPPARAAEATSIRTNKGRAPGVMTKARDHQTRQEGCCGSLANYLTSAKFLLYLGHSLSTWGDRMWHFAVSVFLVELYGNSLLLTAVYGLVVAGSVLVLGAIIGDWVDKNARLKVAQTSLVVQNVSVILCGIILMMVFLHKNELLTMYHGWVLTVCYILIITIANIANLASTATAITIQRDWIVVVAGENRSRLAAISVLLGSAPCVTIGLFTGHLFVGRQTLGEHLQGPSDEADGGCLCLSSESYMNATIRRIDQLTNILAPMAVGQIMTFGSPVIGCGFISGWNLVSMCVEYFLLWKVYQKTPALAVKAALKVEESELKQLTSPKDTEPKPLEGTHLMGEKDSNVRELECEQEPTCTSQIAEPFRTFRDGWVSYYNQPVFLAGMGLAFLYMTVLGFDCITTGYAYTQGLSGSILSILMGASAITGIMGTVAFTWLRRKCGLVRTGLFSGLAQLSCLVLCVISVFMPGSPLDLSVSPFEDIRSRFVHVESASPTTKIPETVFTAETHMSNVSDAVNTVHEMSTKSVPIISVSLLFAGVIAARIGLWSFDLTVTQLLQENVIESERGIINGVQNSMNYLLDLLHFIMVILAPNPEAFGLLVLISVSFVAMGHLMYFRFAQKTLGNQIFVCGPDEKEVTDENQANTSVV</sequence>
<dbReference type="Proteomes" id="UP001623349">
    <property type="component" value="Unassembled WGS sequence"/>
</dbReference>
<evidence type="ECO:0000256" key="8">
    <source>
        <dbReference type="ARBA" id="ARBA00023004"/>
    </source>
</evidence>
<keyword evidence="9" id="KW-0406">Ion transport</keyword>
<proteinExistence type="inferred from homology"/>
<dbReference type="InterPro" id="IPR036259">
    <property type="entry name" value="MFS_trans_sf"/>
</dbReference>
<comment type="subcellular location">
    <subcellularLocation>
        <location evidence="1">Basolateral cell membrane</location>
        <topology evidence="1">Multi-pass membrane protein</topology>
    </subcellularLocation>
</comment>
<keyword evidence="7 12" id="KW-1133">Transmembrane helix</keyword>
<organism evidence="13 14">
    <name type="scientific">Apodemus speciosus</name>
    <name type="common">Large Japanese field mouse</name>
    <dbReference type="NCBI Taxonomy" id="105296"/>
    <lineage>
        <taxon>Eukaryota</taxon>
        <taxon>Metazoa</taxon>
        <taxon>Chordata</taxon>
        <taxon>Craniata</taxon>
        <taxon>Vertebrata</taxon>
        <taxon>Euteleostomi</taxon>
        <taxon>Mammalia</taxon>
        <taxon>Eutheria</taxon>
        <taxon>Euarchontoglires</taxon>
        <taxon>Glires</taxon>
        <taxon>Rodentia</taxon>
        <taxon>Myomorpha</taxon>
        <taxon>Muroidea</taxon>
        <taxon>Muridae</taxon>
        <taxon>Murinae</taxon>
        <taxon>Apodemus</taxon>
    </lineage>
</organism>
<keyword evidence="14" id="KW-1185">Reference proteome</keyword>
<evidence type="ECO:0000313" key="13">
    <source>
        <dbReference type="EMBL" id="GAB1284938.1"/>
    </source>
</evidence>
<dbReference type="Pfam" id="PF06963">
    <property type="entry name" value="FPN1"/>
    <property type="match status" value="2"/>
</dbReference>
<keyword evidence="5 12" id="KW-0812">Transmembrane</keyword>
<gene>
    <name evidence="13" type="ORF">APTSU1_000016800</name>
</gene>
<name>A0ABQ0ECT0_APOSI</name>
<evidence type="ECO:0000256" key="3">
    <source>
        <dbReference type="ARBA" id="ARBA00022448"/>
    </source>
</evidence>
<keyword evidence="10 12" id="KW-0472">Membrane</keyword>
<feature type="transmembrane region" description="Helical" evidence="12">
    <location>
        <begin position="667"/>
        <end position="687"/>
    </location>
</feature>
<feature type="transmembrane region" description="Helical" evidence="12">
    <location>
        <begin position="267"/>
        <end position="289"/>
    </location>
</feature>
<evidence type="ECO:0000256" key="11">
    <source>
        <dbReference type="SAM" id="MobiDB-lite"/>
    </source>
</evidence>
<feature type="transmembrane region" description="Helical" evidence="12">
    <location>
        <begin position="452"/>
        <end position="478"/>
    </location>
</feature>
<dbReference type="InterPro" id="IPR009716">
    <property type="entry name" value="Ferroportin-1"/>
</dbReference>
<keyword evidence="4" id="KW-1003">Cell membrane</keyword>
<evidence type="ECO:0000256" key="10">
    <source>
        <dbReference type="ARBA" id="ARBA00023136"/>
    </source>
</evidence>
<dbReference type="Gene3D" id="1.20.1250.20">
    <property type="entry name" value="MFS general substrate transporter like domains"/>
    <property type="match status" value="1"/>
</dbReference>
<accession>A0ABQ0ECT0</accession>
<evidence type="ECO:0000256" key="2">
    <source>
        <dbReference type="ARBA" id="ARBA00006279"/>
    </source>
</evidence>
<feature type="transmembrane region" description="Helical" evidence="12">
    <location>
        <begin position="484"/>
        <end position="507"/>
    </location>
</feature>
<evidence type="ECO:0000313" key="14">
    <source>
        <dbReference type="Proteomes" id="UP001623349"/>
    </source>
</evidence>
<evidence type="ECO:0000256" key="12">
    <source>
        <dbReference type="SAM" id="Phobius"/>
    </source>
</evidence>
<feature type="region of interest" description="Disordered" evidence="11">
    <location>
        <begin position="391"/>
        <end position="410"/>
    </location>
</feature>
<dbReference type="EMBL" id="BAAFST010000001">
    <property type="protein sequence ID" value="GAB1284938.1"/>
    <property type="molecule type" value="Genomic_DNA"/>
</dbReference>
<evidence type="ECO:0000256" key="9">
    <source>
        <dbReference type="ARBA" id="ARBA00023065"/>
    </source>
</evidence>
<feature type="transmembrane region" description="Helical" evidence="12">
    <location>
        <begin position="222"/>
        <end position="247"/>
    </location>
</feature>
<reference evidence="13 14" key="1">
    <citation type="submission" date="2024-08" db="EMBL/GenBank/DDBJ databases">
        <title>The draft genome of Apodemus speciosus.</title>
        <authorList>
            <person name="Nabeshima K."/>
            <person name="Suzuki S."/>
            <person name="Onuma M."/>
        </authorList>
    </citation>
    <scope>NUCLEOTIDE SEQUENCE [LARGE SCALE GENOMIC DNA]</scope>
    <source>
        <strain evidence="13">IB14-021</strain>
    </source>
</reference>
<feature type="transmembrane region" description="Helical" evidence="12">
    <location>
        <begin position="638"/>
        <end position="661"/>
    </location>
</feature>
<feature type="transmembrane region" description="Helical" evidence="12">
    <location>
        <begin position="186"/>
        <end position="210"/>
    </location>
</feature>
<protein>
    <submittedName>
        <fullName evidence="13">Solute carrier family 40 member 1</fullName>
    </submittedName>
</protein>
<dbReference type="PANTHER" id="PTHR11660:SF47">
    <property type="entry name" value="SOLUTE CARRIER FAMILY 40 MEMBER 1"/>
    <property type="match status" value="1"/>
</dbReference>
<keyword evidence="6" id="KW-0479">Metal-binding</keyword>
<evidence type="ECO:0000256" key="6">
    <source>
        <dbReference type="ARBA" id="ARBA00022723"/>
    </source>
</evidence>
<comment type="caution">
    <text evidence="13">The sequence shown here is derived from an EMBL/GenBank/DDBJ whole genome shotgun (WGS) entry which is preliminary data.</text>
</comment>
<dbReference type="CDD" id="cd17480">
    <property type="entry name" value="MFS_SLC40A1_like"/>
    <property type="match status" value="1"/>
</dbReference>
<evidence type="ECO:0000256" key="5">
    <source>
        <dbReference type="ARBA" id="ARBA00022692"/>
    </source>
</evidence>
<keyword evidence="3" id="KW-0813">Transport</keyword>
<feature type="transmembrane region" description="Helical" evidence="12">
    <location>
        <begin position="153"/>
        <end position="174"/>
    </location>
</feature>
<evidence type="ECO:0000256" key="4">
    <source>
        <dbReference type="ARBA" id="ARBA00022475"/>
    </source>
</evidence>
<feature type="compositionally biased region" description="Basic and acidic residues" evidence="11">
    <location>
        <begin position="398"/>
        <end position="410"/>
    </location>
</feature>
<comment type="similarity">
    <text evidence="2">Belongs to the ferroportin (FP) (TC 2.A.100) family. SLC40A subfamily.</text>
</comment>
<feature type="transmembrane region" description="Helical" evidence="12">
    <location>
        <begin position="598"/>
        <end position="617"/>
    </location>
</feature>
<evidence type="ECO:0000256" key="7">
    <source>
        <dbReference type="ARBA" id="ARBA00022989"/>
    </source>
</evidence>
<keyword evidence="8" id="KW-0408">Iron</keyword>